<dbReference type="PANTHER" id="PTHR31973:SF195">
    <property type="entry name" value="MUDR FAMILY TRANSPOSASE"/>
    <property type="match status" value="1"/>
</dbReference>
<dbReference type="EMBL" id="JACGWJ010001085">
    <property type="protein sequence ID" value="KAL0284988.1"/>
    <property type="molecule type" value="Genomic_DNA"/>
</dbReference>
<reference evidence="2" key="2">
    <citation type="journal article" date="2024" name="Plant">
        <title>Genomic evolution and insights into agronomic trait innovations of Sesamum species.</title>
        <authorList>
            <person name="Miao H."/>
            <person name="Wang L."/>
            <person name="Qu L."/>
            <person name="Liu H."/>
            <person name="Sun Y."/>
            <person name="Le M."/>
            <person name="Wang Q."/>
            <person name="Wei S."/>
            <person name="Zheng Y."/>
            <person name="Lin W."/>
            <person name="Duan Y."/>
            <person name="Cao H."/>
            <person name="Xiong S."/>
            <person name="Wang X."/>
            <person name="Wei L."/>
            <person name="Li C."/>
            <person name="Ma Q."/>
            <person name="Ju M."/>
            <person name="Zhao R."/>
            <person name="Li G."/>
            <person name="Mu C."/>
            <person name="Tian Q."/>
            <person name="Mei H."/>
            <person name="Zhang T."/>
            <person name="Gao T."/>
            <person name="Zhang H."/>
        </authorList>
    </citation>
    <scope>NUCLEOTIDE SEQUENCE</scope>
    <source>
        <strain evidence="2">G02</strain>
    </source>
</reference>
<reference evidence="2" key="1">
    <citation type="submission" date="2020-06" db="EMBL/GenBank/DDBJ databases">
        <authorList>
            <person name="Li T."/>
            <person name="Hu X."/>
            <person name="Zhang T."/>
            <person name="Song X."/>
            <person name="Zhang H."/>
            <person name="Dai N."/>
            <person name="Sheng W."/>
            <person name="Hou X."/>
            <person name="Wei L."/>
        </authorList>
    </citation>
    <scope>NUCLEOTIDE SEQUENCE</scope>
    <source>
        <strain evidence="2">G02</strain>
        <tissue evidence="2">Leaf</tissue>
    </source>
</reference>
<gene>
    <name evidence="2" type="ORF">Sradi_7184800</name>
</gene>
<dbReference type="AlphaFoldDB" id="A0AAW2IUC9"/>
<sequence length="203" mass="23601">MGKSMIATHLLGMVRQDPAYNIKYVQQNVKDTFGFDISYHKAWHALKAAREETLAVTLDANQQILPIAFALVDEESLASWRWFLEMLAKHLMLDDDDRICLISDRHSGLINAINFVPAFTFPHGIHRFCLRHICSNFNMKYKNIQLKDLCWRAGAKQNVHKFERIMEEIRGLNEEAFDWLQMIDKGQWTLSHDGDCTSFHCTT</sequence>
<dbReference type="InterPro" id="IPR018289">
    <property type="entry name" value="MULE_transposase_dom"/>
</dbReference>
<feature type="domain" description="MULE transposase" evidence="1">
    <location>
        <begin position="55"/>
        <end position="136"/>
    </location>
</feature>
<organism evidence="2">
    <name type="scientific">Sesamum radiatum</name>
    <name type="common">Black benniseed</name>
    <dbReference type="NCBI Taxonomy" id="300843"/>
    <lineage>
        <taxon>Eukaryota</taxon>
        <taxon>Viridiplantae</taxon>
        <taxon>Streptophyta</taxon>
        <taxon>Embryophyta</taxon>
        <taxon>Tracheophyta</taxon>
        <taxon>Spermatophyta</taxon>
        <taxon>Magnoliopsida</taxon>
        <taxon>eudicotyledons</taxon>
        <taxon>Gunneridae</taxon>
        <taxon>Pentapetalae</taxon>
        <taxon>asterids</taxon>
        <taxon>lamiids</taxon>
        <taxon>Lamiales</taxon>
        <taxon>Pedaliaceae</taxon>
        <taxon>Sesamum</taxon>
    </lineage>
</organism>
<dbReference type="PANTHER" id="PTHR31973">
    <property type="entry name" value="POLYPROTEIN, PUTATIVE-RELATED"/>
    <property type="match status" value="1"/>
</dbReference>
<evidence type="ECO:0000259" key="1">
    <source>
        <dbReference type="Pfam" id="PF10551"/>
    </source>
</evidence>
<proteinExistence type="predicted"/>
<comment type="caution">
    <text evidence="2">The sequence shown here is derived from an EMBL/GenBank/DDBJ whole genome shotgun (WGS) entry which is preliminary data.</text>
</comment>
<name>A0AAW2IUC9_SESRA</name>
<protein>
    <recommendedName>
        <fullName evidence="1">MULE transposase domain-containing protein</fullName>
    </recommendedName>
</protein>
<dbReference type="Pfam" id="PF10551">
    <property type="entry name" value="MULE"/>
    <property type="match status" value="1"/>
</dbReference>
<accession>A0AAW2IUC9</accession>
<evidence type="ECO:0000313" key="2">
    <source>
        <dbReference type="EMBL" id="KAL0284988.1"/>
    </source>
</evidence>